<name>A0A8X8B455_BRACI</name>
<evidence type="ECO:0000313" key="2">
    <source>
        <dbReference type="EMBL" id="KAG2320947.1"/>
    </source>
</evidence>
<reference evidence="2 3" key="1">
    <citation type="submission" date="2020-02" db="EMBL/GenBank/DDBJ databases">
        <authorList>
            <person name="Ma Q."/>
            <person name="Huang Y."/>
            <person name="Song X."/>
            <person name="Pei D."/>
        </authorList>
    </citation>
    <scope>NUCLEOTIDE SEQUENCE [LARGE SCALE GENOMIC DNA]</scope>
    <source>
        <strain evidence="2">Sxm20200214</strain>
        <tissue evidence="2">Leaf</tissue>
    </source>
</reference>
<evidence type="ECO:0000256" key="1">
    <source>
        <dbReference type="SAM" id="MobiDB-lite"/>
    </source>
</evidence>
<comment type="caution">
    <text evidence="2">The sequence shown here is derived from an EMBL/GenBank/DDBJ whole genome shotgun (WGS) entry which is preliminary data.</text>
</comment>
<dbReference type="AlphaFoldDB" id="A0A8X8B455"/>
<proteinExistence type="predicted"/>
<dbReference type="EMBL" id="JAAMPC010000003">
    <property type="protein sequence ID" value="KAG2320947.1"/>
    <property type="molecule type" value="Genomic_DNA"/>
</dbReference>
<sequence>MLRPRRKSLTLPFSMFNARSKAAASKILDIDSADKDNDHAAVEYVENMYAFYKEVEPCNSGIQPSRIRFYQSRVCSRSKRKPIQFYIRKRESQEETAAQWNKRHKESSSHRSPTPSMITGSFNELPDCKETVIIELIPCRNMLFSNVSRDSNHRADSLAKYALLSYSMSL</sequence>
<dbReference type="Proteomes" id="UP000886595">
    <property type="component" value="Unassembled WGS sequence"/>
</dbReference>
<protein>
    <submittedName>
        <fullName evidence="2">Uncharacterized protein</fullName>
    </submittedName>
</protein>
<feature type="region of interest" description="Disordered" evidence="1">
    <location>
        <begin position="96"/>
        <end position="120"/>
    </location>
</feature>
<evidence type="ECO:0000313" key="3">
    <source>
        <dbReference type="Proteomes" id="UP000886595"/>
    </source>
</evidence>
<keyword evidence="3" id="KW-1185">Reference proteome</keyword>
<organism evidence="2 3">
    <name type="scientific">Brassica carinata</name>
    <name type="common">Ethiopian mustard</name>
    <name type="synonym">Abyssinian cabbage</name>
    <dbReference type="NCBI Taxonomy" id="52824"/>
    <lineage>
        <taxon>Eukaryota</taxon>
        <taxon>Viridiplantae</taxon>
        <taxon>Streptophyta</taxon>
        <taxon>Embryophyta</taxon>
        <taxon>Tracheophyta</taxon>
        <taxon>Spermatophyta</taxon>
        <taxon>Magnoliopsida</taxon>
        <taxon>eudicotyledons</taxon>
        <taxon>Gunneridae</taxon>
        <taxon>Pentapetalae</taxon>
        <taxon>rosids</taxon>
        <taxon>malvids</taxon>
        <taxon>Brassicales</taxon>
        <taxon>Brassicaceae</taxon>
        <taxon>Brassiceae</taxon>
        <taxon>Brassica</taxon>
    </lineage>
</organism>
<accession>A0A8X8B455</accession>
<feature type="compositionally biased region" description="Polar residues" evidence="1">
    <location>
        <begin position="110"/>
        <end position="120"/>
    </location>
</feature>
<gene>
    <name evidence="2" type="ORF">Bca52824_014160</name>
</gene>